<evidence type="ECO:0000259" key="1">
    <source>
        <dbReference type="Pfam" id="PF01973"/>
    </source>
</evidence>
<dbReference type="PANTHER" id="PTHR41786">
    <property type="entry name" value="MOTILITY ACCESSORY FACTOR MAF"/>
    <property type="match status" value="1"/>
</dbReference>
<dbReference type="eggNOG" id="COG2604">
    <property type="taxonomic scope" value="Bacteria"/>
</dbReference>
<organism evidence="3 4">
    <name type="scientific">Treponema saccharophilum DSM 2985</name>
    <dbReference type="NCBI Taxonomy" id="907348"/>
    <lineage>
        <taxon>Bacteria</taxon>
        <taxon>Pseudomonadati</taxon>
        <taxon>Spirochaetota</taxon>
        <taxon>Spirochaetia</taxon>
        <taxon>Spirochaetales</taxon>
        <taxon>Treponemataceae</taxon>
        <taxon>Treponema</taxon>
    </lineage>
</organism>
<feature type="domain" description="Glycosyltransferase Maf N-terminal" evidence="2">
    <location>
        <begin position="70"/>
        <end position="146"/>
    </location>
</feature>
<evidence type="ECO:0000259" key="2">
    <source>
        <dbReference type="Pfam" id="PF20157"/>
    </source>
</evidence>
<comment type="caution">
    <text evidence="3">The sequence shown here is derived from an EMBL/GenBank/DDBJ whole genome shotgun (WGS) entry which is preliminary data.</text>
</comment>
<gene>
    <name evidence="3" type="ORF">TresaDRAFT_1700</name>
</gene>
<dbReference type="STRING" id="907348.TresaDRAFT_1700"/>
<dbReference type="PATRIC" id="fig|907348.3.peg.1268"/>
<dbReference type="Proteomes" id="UP000003571">
    <property type="component" value="Unassembled WGS sequence"/>
</dbReference>
<keyword evidence="4" id="KW-1185">Reference proteome</keyword>
<dbReference type="PANTHER" id="PTHR41786:SF1">
    <property type="entry name" value="6-HYDROXYMETHYLPTERIN DIPHOSPHOKINASE MPTE-LIKE DOMAIN-CONTAINING PROTEIN"/>
    <property type="match status" value="1"/>
</dbReference>
<dbReference type="InterPro" id="IPR002826">
    <property type="entry name" value="MptE-like"/>
</dbReference>
<evidence type="ECO:0000313" key="4">
    <source>
        <dbReference type="Proteomes" id="UP000003571"/>
    </source>
</evidence>
<reference evidence="3 4" key="1">
    <citation type="submission" date="2011-09" db="EMBL/GenBank/DDBJ databases">
        <title>The draft genome of Treponema saccharophilum DSM 2985.</title>
        <authorList>
            <consortium name="US DOE Joint Genome Institute (JGI-PGF)"/>
            <person name="Lucas S."/>
            <person name="Copeland A."/>
            <person name="Lapidus A."/>
            <person name="Glavina del Rio T."/>
            <person name="Dalin E."/>
            <person name="Tice H."/>
            <person name="Bruce D."/>
            <person name="Goodwin L."/>
            <person name="Pitluck S."/>
            <person name="Peters L."/>
            <person name="Kyrpides N."/>
            <person name="Mavromatis K."/>
            <person name="Ivanova N."/>
            <person name="Markowitz V."/>
            <person name="Cheng J.-F."/>
            <person name="Hugenholtz P."/>
            <person name="Woyke T."/>
            <person name="Wu D."/>
            <person name="Gronow S."/>
            <person name="Wellnitz S."/>
            <person name="Brambilla E."/>
            <person name="Klenk H.-P."/>
            <person name="Eisen J.A."/>
        </authorList>
    </citation>
    <scope>NUCLEOTIDE SEQUENCE [LARGE SCALE GENOMIC DNA]</scope>
    <source>
        <strain evidence="3 4">DSM 2985</strain>
    </source>
</reference>
<dbReference type="Pfam" id="PF20157">
    <property type="entry name" value="Maf_flag10_N"/>
    <property type="match status" value="1"/>
</dbReference>
<dbReference type="EMBL" id="AGRW01000044">
    <property type="protein sequence ID" value="EIC01948.1"/>
    <property type="molecule type" value="Genomic_DNA"/>
</dbReference>
<dbReference type="Pfam" id="PF01973">
    <property type="entry name" value="MptE-like"/>
    <property type="match status" value="1"/>
</dbReference>
<feature type="domain" description="6-hydroxymethylpterin diphosphokinase MptE-like" evidence="1">
    <location>
        <begin position="234"/>
        <end position="403"/>
    </location>
</feature>
<dbReference type="AlphaFoldDB" id="H7EK61"/>
<protein>
    <recommendedName>
        <fullName evidence="5">DUF115 domain-containing protein</fullName>
    </recommendedName>
</protein>
<evidence type="ECO:0000313" key="3">
    <source>
        <dbReference type="EMBL" id="EIC01948.1"/>
    </source>
</evidence>
<proteinExistence type="predicted"/>
<evidence type="ECO:0008006" key="5">
    <source>
        <dbReference type="Google" id="ProtNLM"/>
    </source>
</evidence>
<accession>H7EK61</accession>
<sequence length="510" mass="56305">MNEIWQKNITLFLSRFPALAGYLGVGEGSLTVGGGPNPEYLLSASELEIVPSRRGNMPTARAKDGDGKSRMLHSLYDPVREAEQAADSVKKTNPDSRACAFFSFGLGYPVVAYARKFPDDALIVVEPNPKAFFTALSAIDWSPVFNMRDVTFAIATGADVVVSLLERAGGLLSVALFQNQAHTMHASAYYCALSSQIERNRDKERINAATFRRFSALWKKNIGMNSSVINARVSSLSDFVSKNKESFSGRPFVVVAAGPSLSEILPHLKEMGRRAFIVAVDTALRSCLDYGVEPDFVVLCDPQFYAYRHIAGLSSPSSVLVTEAAVYPPALRFRCREIVMCASNCPLEMMAEKGLVDGEFVREDRKRGILSSGGSVSTTAWEFARVAGASEIYMAGLDLGYPENETHVRGSTFEELAHSVSSRLFPAETFGAGALFGANMMWAEDYGGRKILTDNRMKMFAWWFESRCTSYPKLRTYSMSSRSLKIPGITVRTREEFFENTKDFRAVSEN</sequence>
<name>H7EK61_9SPIR</name>
<dbReference type="InterPro" id="IPR045376">
    <property type="entry name" value="Maf_N"/>
</dbReference>